<sequence length="388" mass="42467">MKKYKSLLFSVLFGITAVVSPIFDVSAASEQASITRAQAEQRALNMINLTWTYSNSKNGTLSSDYVSLVTQPSQFSNLTTSQVTGIPYDWGGGDGLDSISVGAPWTNFLDAINKGAYAGNVNITAGQQYVPTTAGIDCSGFVQATFNIQDYKISTSTMFDKYFTKINLNDIKHMDILDRPGDHVVIFDRWGTLNGVQGAYTYESTPDQAFGGIQGAKQYFLTMADLNNGYIAGRYINIIEDNSNASTLPHPVNAETFAQIVNVNSYANLRSSSSTSSNIISTVPKNTVVYLISYSNGWYQLKYNGQVGWVYGTLIAPLNNGNYITVNNSTYQVNIRTNPSTTSSNIVGVLSQGQYAQVLDYSPDGTWMKININGVQGWSYGKYLSYIN</sequence>
<organism evidence="3 4">
    <name type="scientific">Clostridium thailandense</name>
    <dbReference type="NCBI Taxonomy" id="2794346"/>
    <lineage>
        <taxon>Bacteria</taxon>
        <taxon>Bacillati</taxon>
        <taxon>Bacillota</taxon>
        <taxon>Clostridia</taxon>
        <taxon>Eubacteriales</taxon>
        <taxon>Clostridiaceae</taxon>
        <taxon>Clostridium</taxon>
    </lineage>
</organism>
<dbReference type="EMBL" id="JAEEGC010000072">
    <property type="protein sequence ID" value="MBV7274309.1"/>
    <property type="molecule type" value="Genomic_DNA"/>
</dbReference>
<comment type="caution">
    <text evidence="3">The sequence shown here is derived from an EMBL/GenBank/DDBJ whole genome shotgun (WGS) entry which is preliminary data.</text>
</comment>
<evidence type="ECO:0000313" key="4">
    <source>
        <dbReference type="Proteomes" id="UP000694308"/>
    </source>
</evidence>
<dbReference type="Pfam" id="PF08239">
    <property type="entry name" value="SH3_3"/>
    <property type="match status" value="2"/>
</dbReference>
<dbReference type="InterPro" id="IPR052354">
    <property type="entry name" value="Cell_Wall_Dynamics_Protein"/>
</dbReference>
<dbReference type="PANTHER" id="PTHR34408:SF1">
    <property type="entry name" value="GLYCOSYL HYDROLASE FAMILY 19 DOMAIN-CONTAINING PROTEIN HI_1415"/>
    <property type="match status" value="1"/>
</dbReference>
<name>A0A949X3B9_9CLOT</name>
<dbReference type="Proteomes" id="UP000694308">
    <property type="component" value="Unassembled WGS sequence"/>
</dbReference>
<dbReference type="AlphaFoldDB" id="A0A949X3B9"/>
<dbReference type="SMART" id="SM00287">
    <property type="entry name" value="SH3b"/>
    <property type="match status" value="2"/>
</dbReference>
<evidence type="ECO:0000256" key="1">
    <source>
        <dbReference type="SAM" id="SignalP"/>
    </source>
</evidence>
<keyword evidence="1" id="KW-0732">Signal</keyword>
<feature type="domain" description="SH3b" evidence="2">
    <location>
        <begin position="255"/>
        <end position="319"/>
    </location>
</feature>
<keyword evidence="4" id="KW-1185">Reference proteome</keyword>
<dbReference type="PROSITE" id="PS51781">
    <property type="entry name" value="SH3B"/>
    <property type="match status" value="1"/>
</dbReference>
<proteinExistence type="predicted"/>
<dbReference type="PANTHER" id="PTHR34408">
    <property type="entry name" value="FAMILY PROTEIN, PUTATIVE-RELATED"/>
    <property type="match status" value="1"/>
</dbReference>
<evidence type="ECO:0000313" key="3">
    <source>
        <dbReference type="EMBL" id="MBV7274309.1"/>
    </source>
</evidence>
<dbReference type="InterPro" id="IPR003646">
    <property type="entry name" value="SH3-like_bac-type"/>
</dbReference>
<protein>
    <submittedName>
        <fullName evidence="3">SH3 domain-containing protein</fullName>
    </submittedName>
</protein>
<evidence type="ECO:0000259" key="2">
    <source>
        <dbReference type="PROSITE" id="PS51781"/>
    </source>
</evidence>
<feature type="signal peptide" evidence="1">
    <location>
        <begin position="1"/>
        <end position="20"/>
    </location>
</feature>
<feature type="chain" id="PRO_5038984877" evidence="1">
    <location>
        <begin position="21"/>
        <end position="388"/>
    </location>
</feature>
<gene>
    <name evidence="3" type="ORF">I6U48_15500</name>
</gene>
<reference evidence="3" key="1">
    <citation type="submission" date="2020-12" db="EMBL/GenBank/DDBJ databases">
        <title>Clostridium thailandense sp. nov., a novel acetogenic bacterium isolated from peat land soil in Thailand.</title>
        <authorList>
            <person name="Chaikitkaew S."/>
            <person name="Birkeland N.K."/>
        </authorList>
    </citation>
    <scope>NUCLEOTIDE SEQUENCE</scope>
    <source>
        <strain evidence="3">PL3</strain>
    </source>
</reference>
<accession>A0A949X3B9</accession>
<dbReference type="RefSeq" id="WP_218321371.1">
    <property type="nucleotide sequence ID" value="NZ_JAEEGC010000072.1"/>
</dbReference>